<feature type="transmembrane region" description="Helical" evidence="7">
    <location>
        <begin position="141"/>
        <end position="161"/>
    </location>
</feature>
<feature type="transmembrane region" description="Helical" evidence="7">
    <location>
        <begin position="240"/>
        <end position="261"/>
    </location>
</feature>
<name>A0ABW0VXE1_9BACL</name>
<feature type="domain" description="ABC transmembrane type-1" evidence="8">
    <location>
        <begin position="70"/>
        <end position="261"/>
    </location>
</feature>
<comment type="caution">
    <text evidence="9">The sequence shown here is derived from an EMBL/GenBank/DDBJ whole genome shotgun (WGS) entry which is preliminary data.</text>
</comment>
<accession>A0ABW0VXE1</accession>
<dbReference type="SUPFAM" id="SSF161098">
    <property type="entry name" value="MetI-like"/>
    <property type="match status" value="1"/>
</dbReference>
<evidence type="ECO:0000313" key="10">
    <source>
        <dbReference type="Proteomes" id="UP001596047"/>
    </source>
</evidence>
<evidence type="ECO:0000256" key="4">
    <source>
        <dbReference type="ARBA" id="ARBA00022692"/>
    </source>
</evidence>
<dbReference type="EMBL" id="JBHSOW010000058">
    <property type="protein sequence ID" value="MFC5650527.1"/>
    <property type="molecule type" value="Genomic_DNA"/>
</dbReference>
<evidence type="ECO:0000256" key="7">
    <source>
        <dbReference type="RuleBase" id="RU363032"/>
    </source>
</evidence>
<keyword evidence="2 7" id="KW-0813">Transport</keyword>
<feature type="transmembrane region" description="Helical" evidence="7">
    <location>
        <begin position="12"/>
        <end position="32"/>
    </location>
</feature>
<protein>
    <submittedName>
        <fullName evidence="9">Carbohydrate ABC transporter permease</fullName>
    </submittedName>
</protein>
<evidence type="ECO:0000256" key="1">
    <source>
        <dbReference type="ARBA" id="ARBA00004651"/>
    </source>
</evidence>
<comment type="subcellular location">
    <subcellularLocation>
        <location evidence="1 7">Cell membrane</location>
        <topology evidence="1 7">Multi-pass membrane protein</topology>
    </subcellularLocation>
</comment>
<dbReference type="Proteomes" id="UP001596047">
    <property type="component" value="Unassembled WGS sequence"/>
</dbReference>
<dbReference type="Gene3D" id="1.10.3720.10">
    <property type="entry name" value="MetI-like"/>
    <property type="match status" value="1"/>
</dbReference>
<evidence type="ECO:0000256" key="2">
    <source>
        <dbReference type="ARBA" id="ARBA00022448"/>
    </source>
</evidence>
<sequence length="275" mass="30998">MPIRRMGTQGMLWTVLFIILLIVVAPILWVLLGSFKTNTEIFGNPFSLPSSWNWDNLYSAWNLANFKTFIWNSAVTTSSGMLIVLLVACPAGYALSHLKFKGRQLWFYFFLLGMAIPVQSIIIPIFYQLKSMGLVNTLKGVTLVSAALALPFAVFLMRNSFRDVPWEIREAALVDGASEWRLYLTIMLPMAKPGVVTLMVYTFMQIWNDFMLPLVLLVNNDKFTVALGLYSLNQEYSTQYGIVFGGTLISMVPSIIIYVLFQRHFISGMASGSVK</sequence>
<evidence type="ECO:0000259" key="8">
    <source>
        <dbReference type="PROSITE" id="PS50928"/>
    </source>
</evidence>
<dbReference type="PROSITE" id="PS50928">
    <property type="entry name" value="ABC_TM1"/>
    <property type="match status" value="1"/>
</dbReference>
<dbReference type="InterPro" id="IPR000515">
    <property type="entry name" value="MetI-like"/>
</dbReference>
<evidence type="ECO:0000256" key="6">
    <source>
        <dbReference type="ARBA" id="ARBA00023136"/>
    </source>
</evidence>
<keyword evidence="5 7" id="KW-1133">Transmembrane helix</keyword>
<organism evidence="9 10">
    <name type="scientific">Paenibacillus solisilvae</name>
    <dbReference type="NCBI Taxonomy" id="2486751"/>
    <lineage>
        <taxon>Bacteria</taxon>
        <taxon>Bacillati</taxon>
        <taxon>Bacillota</taxon>
        <taxon>Bacilli</taxon>
        <taxon>Bacillales</taxon>
        <taxon>Paenibacillaceae</taxon>
        <taxon>Paenibacillus</taxon>
    </lineage>
</organism>
<dbReference type="InterPro" id="IPR035906">
    <property type="entry name" value="MetI-like_sf"/>
</dbReference>
<feature type="transmembrane region" description="Helical" evidence="7">
    <location>
        <begin position="182"/>
        <end position="204"/>
    </location>
</feature>
<keyword evidence="6 7" id="KW-0472">Membrane</keyword>
<feature type="transmembrane region" description="Helical" evidence="7">
    <location>
        <begin position="105"/>
        <end position="129"/>
    </location>
</feature>
<evidence type="ECO:0000256" key="3">
    <source>
        <dbReference type="ARBA" id="ARBA00022475"/>
    </source>
</evidence>
<comment type="similarity">
    <text evidence="7">Belongs to the binding-protein-dependent transport system permease family.</text>
</comment>
<dbReference type="PANTHER" id="PTHR43744:SF12">
    <property type="entry name" value="ABC TRANSPORTER PERMEASE PROTEIN MG189-RELATED"/>
    <property type="match status" value="1"/>
</dbReference>
<feature type="transmembrane region" description="Helical" evidence="7">
    <location>
        <begin position="69"/>
        <end position="93"/>
    </location>
</feature>
<keyword evidence="3" id="KW-1003">Cell membrane</keyword>
<evidence type="ECO:0000256" key="5">
    <source>
        <dbReference type="ARBA" id="ARBA00022989"/>
    </source>
</evidence>
<proteinExistence type="inferred from homology"/>
<reference evidence="10" key="1">
    <citation type="journal article" date="2019" name="Int. J. Syst. Evol. Microbiol.">
        <title>The Global Catalogue of Microorganisms (GCM) 10K type strain sequencing project: providing services to taxonomists for standard genome sequencing and annotation.</title>
        <authorList>
            <consortium name="The Broad Institute Genomics Platform"/>
            <consortium name="The Broad Institute Genome Sequencing Center for Infectious Disease"/>
            <person name="Wu L."/>
            <person name="Ma J."/>
        </authorList>
    </citation>
    <scope>NUCLEOTIDE SEQUENCE [LARGE SCALE GENOMIC DNA]</scope>
    <source>
        <strain evidence="10">CGMCC 1.3240</strain>
    </source>
</reference>
<evidence type="ECO:0000313" key="9">
    <source>
        <dbReference type="EMBL" id="MFC5650527.1"/>
    </source>
</evidence>
<dbReference type="CDD" id="cd06261">
    <property type="entry name" value="TM_PBP2"/>
    <property type="match status" value="1"/>
</dbReference>
<dbReference type="Pfam" id="PF00528">
    <property type="entry name" value="BPD_transp_1"/>
    <property type="match status" value="1"/>
</dbReference>
<gene>
    <name evidence="9" type="ORF">ACFPYJ_15630</name>
</gene>
<dbReference type="RefSeq" id="WP_379189089.1">
    <property type="nucleotide sequence ID" value="NZ_JBHSOW010000058.1"/>
</dbReference>
<keyword evidence="10" id="KW-1185">Reference proteome</keyword>
<keyword evidence="4 7" id="KW-0812">Transmembrane</keyword>
<dbReference type="PANTHER" id="PTHR43744">
    <property type="entry name" value="ABC TRANSPORTER PERMEASE PROTEIN MG189-RELATED-RELATED"/>
    <property type="match status" value="1"/>
</dbReference>